<dbReference type="AlphaFoldDB" id="A0A0J8XUM5"/>
<feature type="region of interest" description="Disordered" evidence="1">
    <location>
        <begin position="1"/>
        <end position="43"/>
    </location>
</feature>
<evidence type="ECO:0000256" key="1">
    <source>
        <dbReference type="SAM" id="MobiDB-lite"/>
    </source>
</evidence>
<dbReference type="STRING" id="680026.AB733_20060"/>
<protein>
    <submittedName>
        <fullName evidence="3">Uncharacterized protein</fullName>
    </submittedName>
</protein>
<name>A0A0J8XUM5_9GAMM</name>
<feature type="transmembrane region" description="Helical" evidence="2">
    <location>
        <begin position="53"/>
        <end position="70"/>
    </location>
</feature>
<sequence length="74" mass="7262">MLGSLTSLTGGGGLKGGSSGPATATSTVTHSTKTTNESGFKGGELNMGSKNGIPTWALLLGGVAVLWILSNKGK</sequence>
<accession>A0A0J8XUM5</accession>
<keyword evidence="2" id="KW-0472">Membrane</keyword>
<proteinExistence type="predicted"/>
<feature type="compositionally biased region" description="Gly residues" evidence="1">
    <location>
        <begin position="9"/>
        <end position="19"/>
    </location>
</feature>
<reference evidence="3 4" key="1">
    <citation type="submission" date="2018-01" db="EMBL/GenBank/DDBJ databases">
        <title>Whole genome sequencing of Histamine producing bacteria.</title>
        <authorList>
            <person name="Butler K."/>
        </authorList>
    </citation>
    <scope>NUCLEOTIDE SEQUENCE [LARGE SCALE GENOMIC DNA]</scope>
    <source>
        <strain evidence="3 4">DSM 24669</strain>
    </source>
</reference>
<feature type="compositionally biased region" description="Low complexity" evidence="1">
    <location>
        <begin position="20"/>
        <end position="35"/>
    </location>
</feature>
<organism evidence="3 4">
    <name type="scientific">Photobacterium swingsii</name>
    <dbReference type="NCBI Taxonomy" id="680026"/>
    <lineage>
        <taxon>Bacteria</taxon>
        <taxon>Pseudomonadati</taxon>
        <taxon>Pseudomonadota</taxon>
        <taxon>Gammaproteobacteria</taxon>
        <taxon>Vibrionales</taxon>
        <taxon>Vibrionaceae</taxon>
        <taxon>Photobacterium</taxon>
    </lineage>
</organism>
<dbReference type="RefSeq" id="WP_048900382.1">
    <property type="nucleotide sequence ID" value="NZ_AP024852.1"/>
</dbReference>
<evidence type="ECO:0000256" key="2">
    <source>
        <dbReference type="SAM" id="Phobius"/>
    </source>
</evidence>
<evidence type="ECO:0000313" key="3">
    <source>
        <dbReference type="EMBL" id="PSW19104.1"/>
    </source>
</evidence>
<keyword evidence="2" id="KW-1133">Transmembrane helix</keyword>
<evidence type="ECO:0000313" key="4">
    <source>
        <dbReference type="Proteomes" id="UP000240481"/>
    </source>
</evidence>
<dbReference type="Proteomes" id="UP000240481">
    <property type="component" value="Unassembled WGS sequence"/>
</dbReference>
<comment type="caution">
    <text evidence="3">The sequence shown here is derived from an EMBL/GenBank/DDBJ whole genome shotgun (WGS) entry which is preliminary data.</text>
</comment>
<dbReference type="EMBL" id="PYLZ01000021">
    <property type="protein sequence ID" value="PSW19104.1"/>
    <property type="molecule type" value="Genomic_DNA"/>
</dbReference>
<keyword evidence="2" id="KW-0812">Transmembrane</keyword>
<gene>
    <name evidence="3" type="ORF">C9I94_23830</name>
</gene>
<keyword evidence="4" id="KW-1185">Reference proteome</keyword>